<dbReference type="FunFam" id="1.10.10.10:FF:000322">
    <property type="entry name" value="Probable disease resistance protein At1g63360"/>
    <property type="match status" value="1"/>
</dbReference>
<dbReference type="InterPro" id="IPR002182">
    <property type="entry name" value="NB-ARC"/>
</dbReference>
<keyword evidence="8" id="KW-0648">Protein biosynthesis</keyword>
<dbReference type="SUPFAM" id="SSF48371">
    <property type="entry name" value="ARM repeat"/>
    <property type="match status" value="1"/>
</dbReference>
<dbReference type="InterPro" id="IPR027417">
    <property type="entry name" value="P-loop_NTPase"/>
</dbReference>
<dbReference type="PRINTS" id="PR00364">
    <property type="entry name" value="DISEASERSIST"/>
</dbReference>
<proteinExistence type="inferred from homology"/>
<dbReference type="InterPro" id="IPR038005">
    <property type="entry name" value="RX-like_CC"/>
</dbReference>
<dbReference type="EMBL" id="JADGMS010000017">
    <property type="protein sequence ID" value="KAF9664023.1"/>
    <property type="molecule type" value="Genomic_DNA"/>
</dbReference>
<evidence type="ECO:0000256" key="2">
    <source>
        <dbReference type="ARBA" id="ARBA00022540"/>
    </source>
</evidence>
<dbReference type="InterPro" id="IPR036388">
    <property type="entry name" value="WH-like_DNA-bd_sf"/>
</dbReference>
<reference evidence="13 14" key="1">
    <citation type="submission" date="2020-10" db="EMBL/GenBank/DDBJ databases">
        <title>Plant Genome Project.</title>
        <authorList>
            <person name="Zhang R.-G."/>
        </authorList>
    </citation>
    <scope>NUCLEOTIDE SEQUENCE [LARGE SCALE GENOMIC DNA]</scope>
    <source>
        <strain evidence="13">FAFU-HL-1</strain>
        <tissue evidence="13">Leaf</tissue>
    </source>
</reference>
<dbReference type="PANTHER" id="PTHR36766">
    <property type="entry name" value="PLANT BROAD-SPECTRUM MILDEW RESISTANCE PROTEIN RPW8"/>
    <property type="match status" value="1"/>
</dbReference>
<dbReference type="Pfam" id="PF02020">
    <property type="entry name" value="W2"/>
    <property type="match status" value="1"/>
</dbReference>
<keyword evidence="4" id="KW-0677">Repeat</keyword>
<dbReference type="CDD" id="cd11561">
    <property type="entry name" value="W2_eIF5"/>
    <property type="match status" value="1"/>
</dbReference>
<keyword evidence="6" id="KW-0611">Plant defense</keyword>
<organism evidence="13 14">
    <name type="scientific">Salix dunnii</name>
    <dbReference type="NCBI Taxonomy" id="1413687"/>
    <lineage>
        <taxon>Eukaryota</taxon>
        <taxon>Viridiplantae</taxon>
        <taxon>Streptophyta</taxon>
        <taxon>Embryophyta</taxon>
        <taxon>Tracheophyta</taxon>
        <taxon>Spermatophyta</taxon>
        <taxon>Magnoliopsida</taxon>
        <taxon>eudicotyledons</taxon>
        <taxon>Gunneridae</taxon>
        <taxon>Pentapetalae</taxon>
        <taxon>rosids</taxon>
        <taxon>fabids</taxon>
        <taxon>Malpighiales</taxon>
        <taxon>Salicaceae</taxon>
        <taxon>Saliceae</taxon>
        <taxon>Salix</taxon>
    </lineage>
</organism>
<dbReference type="InterPro" id="IPR056789">
    <property type="entry name" value="LRR_R13L1-DRL21"/>
</dbReference>
<dbReference type="CDD" id="cd14798">
    <property type="entry name" value="RX-CC_like"/>
    <property type="match status" value="1"/>
</dbReference>
<dbReference type="InterPro" id="IPR002735">
    <property type="entry name" value="Transl_init_fac_IF2/IF5_dom"/>
</dbReference>
<evidence type="ECO:0000313" key="14">
    <source>
        <dbReference type="Proteomes" id="UP000657918"/>
    </source>
</evidence>
<dbReference type="InterPro" id="IPR016190">
    <property type="entry name" value="Transl_init_fac_IF2/IF5_Zn-bd"/>
</dbReference>
<evidence type="ECO:0000256" key="1">
    <source>
        <dbReference type="ARBA" id="ARBA00010397"/>
    </source>
</evidence>
<dbReference type="GO" id="GO:0006952">
    <property type="term" value="P:defense response"/>
    <property type="evidence" value="ECO:0007669"/>
    <property type="project" value="UniProtKB-KW"/>
</dbReference>
<dbReference type="OrthoDB" id="37484at2759"/>
<dbReference type="GO" id="GO:0005524">
    <property type="term" value="F:ATP binding"/>
    <property type="evidence" value="ECO:0007669"/>
    <property type="project" value="UniProtKB-KW"/>
</dbReference>
<dbReference type="Gene3D" id="1.20.5.4130">
    <property type="match status" value="1"/>
</dbReference>
<evidence type="ECO:0000313" key="13">
    <source>
        <dbReference type="EMBL" id="KAF9664023.1"/>
    </source>
</evidence>
<dbReference type="Gene3D" id="1.10.10.10">
    <property type="entry name" value="Winged helix-like DNA-binding domain superfamily/Winged helix DNA-binding domain"/>
    <property type="match status" value="1"/>
</dbReference>
<dbReference type="FunFam" id="2.20.25.350:FF:000001">
    <property type="entry name" value="Eukaryotic translation initiation factor 5"/>
    <property type="match status" value="1"/>
</dbReference>
<sequence>MAEAVTSALGSILLGNLNTRVLEELGLVFGLQTEFEKLKRTFITVQAVLKDAEEKQWKDKDIRIWLQDLKDAAYDADDVLDEFSIEAQRRRQNPLVFRFKMAHKLKNVREKFDAIAMEKNKFKLTEGVGENEADRFDWRITSSYVNKTEIYGRDKEKEELISMLLANSDGLSVYAIHGMGGLGKTALAQLVYSDASVEGRFDLRIWVCVSDDFDIKRLTRAILESIEDMPCTFQELDTLQRRLREKLIRRRFLLVLDDVWDHYHEKWNALKDALRVGAGGCAIIITTRLKQVADRMATIPVHQMGRLSEDDSWFLFERHAFGTRRREEYVHLESIGKAIVNKCDGVPLALKALGSSLRWKRTELEWLSVKESEIWNLPDECGRIFPALKLSYNNLPPHLKQCFGFCCMFPKDYVMKKDQLVKLWMANGFIDPEGQMDLHETGYKIFDDLVGRSIFQEVKEDGFGNITCKMHDLMHDLAKSVMIEECCLIEKNRRPRIPKTVRHMSFPDESLCYYDMDLVKEQSLRSLISFHVGYYMPGDWSRALPFKVSSQNKLRTLGLSNFWFENLSEPIGNLKHLRYLDISCSFIRKLPESISSLLNLQTLNLSYCSLLYMLPKKMKDMKSLIYLDLTRCDALQCMPSGMGQLGCLRKLGMFIVGKEVGHHIGELQRLNYIGGELSIKDLDNVQGLADAQNANLARKTNLHSLSLSWREDDSSTFSEANSEDVLCALEPHSNMKKLEISGYRGSKFPDWMLESRLPNLVEISLQSCMNCEHLPPFGKLRFLKHLQLKRMDTVKCIGSEMYGDGENPFPSLERLTLGKMMNLEEWETKTAGGRDIFTCLHELHIAKCPKLVELPIIPSVTYLTIEYCTVTLLSSVVNFSSITCLRIEGFDELAVLPDGLLQNHTCLQSLSIQKMRRLRSLSNELNNLSSLKYLSILQCDEVESLPDGVQNLNSLEILSLCGMRKITALSVLPSSLATLRIILCLELTSLSEGLQYLTALKDLDLITCYKLNSLPESIRLLNSLQSLRILDCPRVSCLPNQIRHLTSLSRMYINACSNLMSLPEEIRNLEKLRELEIKWCPNLERRCRKEKGEDWPKIAHIRTIIINDQETAGLVLQIFRVKCVKVEAFMSIQAISFLGKIGLLGEYTPLRKKGRPLSDKSLTPDFTLGAYFTGIKMALQNIGASNSDDAFYRYKMPKMVTKVEGRGNGIKTNIVNMVDIAKALARPASYTTKYFGCELGAQSKFDEKTGTSLVNGSHDTSKLAGLLENFIKKYVQCYGCGNPETEIIITKNQMLQLKCAACGFVSDVDMRDKLTSFILKNPPESKKGSREKKALRRAEKERLKEGEAADEELKKLKKEGKKKGSSSKDAPPKVSSTKKKAHGSDEERISPAHSQVDEKEDIDDNEDDDVQWQTDTSLEAARQRIQEQLSAATADMVMLSTEETEKKAKASSKDNGSPKGGVSPSREEKPKPANGSSSTRETLVNEIKENLKKGVPASHLKSTLSSLTGTAQEKIDALFEALFEGVAKGFAKEVDKKKNYLASAVAEDEKSQLLLLRAIESFCGRSSSSALKEVALVLKALYDADVLEEECIVHWYHEGLASGNKDSQIWNNAEPFIKWLQSAESESEEE</sequence>
<dbReference type="PROSITE" id="PS51363">
    <property type="entry name" value="W2"/>
    <property type="match status" value="1"/>
</dbReference>
<dbReference type="Gene3D" id="3.40.50.300">
    <property type="entry name" value="P-loop containing nucleotide triphosphate hydrolases"/>
    <property type="match status" value="1"/>
</dbReference>
<comment type="caution">
    <text evidence="13">The sequence shown here is derived from an EMBL/GenBank/DDBJ whole genome shotgun (WGS) entry which is preliminary data.</text>
</comment>
<evidence type="ECO:0000256" key="5">
    <source>
        <dbReference type="ARBA" id="ARBA00022741"/>
    </source>
</evidence>
<feature type="region of interest" description="Disordered" evidence="11">
    <location>
        <begin position="1435"/>
        <end position="1482"/>
    </location>
</feature>
<keyword evidence="14" id="KW-1185">Reference proteome</keyword>
<dbReference type="InterPro" id="IPR058922">
    <property type="entry name" value="WHD_DRP"/>
</dbReference>
<dbReference type="GO" id="GO:0051707">
    <property type="term" value="P:response to other organism"/>
    <property type="evidence" value="ECO:0007669"/>
    <property type="project" value="UniProtKB-ARBA"/>
</dbReference>
<dbReference type="Gene3D" id="2.20.25.350">
    <property type="match status" value="1"/>
</dbReference>
<protein>
    <recommendedName>
        <fullName evidence="12">W2 domain-containing protein</fullName>
    </recommendedName>
</protein>
<dbReference type="Pfam" id="PF00931">
    <property type="entry name" value="NB-ARC"/>
    <property type="match status" value="1"/>
</dbReference>
<dbReference type="FunFam" id="3.30.30.170:FF:000002">
    <property type="entry name" value="Eukaryotic translation initiation factor 5"/>
    <property type="match status" value="1"/>
</dbReference>
<keyword evidence="7" id="KW-0067">ATP-binding</keyword>
<name>A0A835J7U1_9ROSI</name>
<dbReference type="SUPFAM" id="SSF75689">
    <property type="entry name" value="Zinc-binding domain of translation initiation factor 2 beta"/>
    <property type="match status" value="1"/>
</dbReference>
<keyword evidence="2" id="KW-0396">Initiation factor</keyword>
<dbReference type="SUPFAM" id="SSF52058">
    <property type="entry name" value="L domain-like"/>
    <property type="match status" value="1"/>
</dbReference>
<dbReference type="SMART" id="SM00515">
    <property type="entry name" value="eIF5C"/>
    <property type="match status" value="1"/>
</dbReference>
<feature type="compositionally biased region" description="Basic residues" evidence="11">
    <location>
        <begin position="1355"/>
        <end position="1365"/>
    </location>
</feature>
<evidence type="ECO:0000259" key="12">
    <source>
        <dbReference type="PROSITE" id="PS51363"/>
    </source>
</evidence>
<dbReference type="InterPro" id="IPR003307">
    <property type="entry name" value="W2_domain"/>
</dbReference>
<dbReference type="Pfam" id="PF01873">
    <property type="entry name" value="eIF-5_eIF-2B"/>
    <property type="match status" value="1"/>
</dbReference>
<evidence type="ECO:0000256" key="4">
    <source>
        <dbReference type="ARBA" id="ARBA00022737"/>
    </source>
</evidence>
<keyword evidence="3" id="KW-0433">Leucine-rich repeat</keyword>
<dbReference type="Pfam" id="PF18052">
    <property type="entry name" value="Rx_N"/>
    <property type="match status" value="1"/>
</dbReference>
<dbReference type="GO" id="GO:0003743">
    <property type="term" value="F:translation initiation factor activity"/>
    <property type="evidence" value="ECO:0007669"/>
    <property type="project" value="UniProtKB-KW"/>
</dbReference>
<accession>A0A835J7U1</accession>
<feature type="compositionally biased region" description="Acidic residues" evidence="11">
    <location>
        <begin position="1398"/>
        <end position="1409"/>
    </location>
</feature>
<comment type="similarity">
    <text evidence="1">Belongs to the eIF-2-beta/eIF-5 family.</text>
</comment>
<dbReference type="SUPFAM" id="SSF52540">
    <property type="entry name" value="P-loop containing nucleoside triphosphate hydrolases"/>
    <property type="match status" value="1"/>
</dbReference>
<gene>
    <name evidence="13" type="ORF">SADUNF_Sadunf17G0113000</name>
</gene>
<comment type="function">
    <text evidence="10">Catalyzes the hydrolysis of GTP bound to the 40S ribosomal initiation complex (40S.mRNA.Met-tRNA[F].eIF-2.GTP) with the subsequent joining of a 60S ribosomal subunit resulting in the release of eIF-2 and the guanine nucleotide. The subsequent joining of a 60S ribosomal subunit results in the formation of a functional 80S initiation complex (80S.mRNA.Met-tRNA[F]).</text>
</comment>
<evidence type="ECO:0000256" key="6">
    <source>
        <dbReference type="ARBA" id="ARBA00022821"/>
    </source>
</evidence>
<dbReference type="InterPro" id="IPR042197">
    <property type="entry name" value="Apaf_helical"/>
</dbReference>
<dbReference type="GO" id="GO:0043531">
    <property type="term" value="F:ADP binding"/>
    <property type="evidence" value="ECO:0007669"/>
    <property type="project" value="InterPro"/>
</dbReference>
<dbReference type="InterPro" id="IPR032675">
    <property type="entry name" value="LRR_dom_sf"/>
</dbReference>
<dbReference type="InterPro" id="IPR016189">
    <property type="entry name" value="Transl_init_fac_IF2/IF5_N"/>
</dbReference>
<dbReference type="Gene3D" id="3.30.30.170">
    <property type="match status" value="1"/>
</dbReference>
<evidence type="ECO:0000256" key="9">
    <source>
        <dbReference type="ARBA" id="ARBA00023134"/>
    </source>
</evidence>
<dbReference type="SUPFAM" id="SSF100966">
    <property type="entry name" value="Translation initiation factor 2 beta, aIF2beta, N-terminal domain"/>
    <property type="match status" value="1"/>
</dbReference>
<dbReference type="SUPFAM" id="SSF52047">
    <property type="entry name" value="RNI-like"/>
    <property type="match status" value="1"/>
</dbReference>
<feature type="region of interest" description="Disordered" evidence="11">
    <location>
        <begin position="1319"/>
        <end position="1409"/>
    </location>
</feature>
<feature type="compositionally biased region" description="Basic and acidic residues" evidence="11">
    <location>
        <begin position="1443"/>
        <end position="1452"/>
    </location>
</feature>
<evidence type="ECO:0000256" key="11">
    <source>
        <dbReference type="SAM" id="MobiDB-lite"/>
    </source>
</evidence>
<dbReference type="Gene3D" id="1.25.40.180">
    <property type="match status" value="1"/>
</dbReference>
<dbReference type="PANTHER" id="PTHR36766:SF47">
    <property type="entry name" value="NB-ARC DOMAIN-CONTAINING PROTEIN"/>
    <property type="match status" value="1"/>
</dbReference>
<feature type="domain" description="W2" evidence="12">
    <location>
        <begin position="1470"/>
        <end position="1630"/>
    </location>
</feature>
<dbReference type="InterPro" id="IPR041118">
    <property type="entry name" value="Rx_N"/>
</dbReference>
<dbReference type="Proteomes" id="UP000657918">
    <property type="component" value="Unassembled WGS sequence"/>
</dbReference>
<dbReference type="Gene3D" id="3.80.10.10">
    <property type="entry name" value="Ribonuclease Inhibitor"/>
    <property type="match status" value="3"/>
</dbReference>
<evidence type="ECO:0000256" key="7">
    <source>
        <dbReference type="ARBA" id="ARBA00022840"/>
    </source>
</evidence>
<feature type="compositionally biased region" description="Basic and acidic residues" evidence="11">
    <location>
        <begin position="1323"/>
        <end position="1354"/>
    </location>
</feature>
<evidence type="ECO:0000256" key="8">
    <source>
        <dbReference type="ARBA" id="ARBA00022917"/>
    </source>
</evidence>
<dbReference type="InterPro" id="IPR016024">
    <property type="entry name" value="ARM-type_fold"/>
</dbReference>
<dbReference type="Pfam" id="PF25019">
    <property type="entry name" value="LRR_R13L1-DRL21"/>
    <property type="match status" value="1"/>
</dbReference>
<keyword evidence="9" id="KW-0342">GTP-binding</keyword>
<evidence type="ECO:0000256" key="3">
    <source>
        <dbReference type="ARBA" id="ARBA00022614"/>
    </source>
</evidence>
<evidence type="ECO:0000256" key="10">
    <source>
        <dbReference type="ARBA" id="ARBA00025032"/>
    </source>
</evidence>
<dbReference type="Pfam" id="PF23559">
    <property type="entry name" value="WHD_DRP"/>
    <property type="match status" value="1"/>
</dbReference>
<dbReference type="SMART" id="SM00653">
    <property type="entry name" value="eIF2B_5"/>
    <property type="match status" value="1"/>
</dbReference>
<dbReference type="GO" id="GO:0005525">
    <property type="term" value="F:GTP binding"/>
    <property type="evidence" value="ECO:0007669"/>
    <property type="project" value="UniProtKB-KW"/>
</dbReference>
<keyword evidence="5" id="KW-0547">Nucleotide-binding</keyword>
<dbReference type="Gene3D" id="1.10.8.430">
    <property type="entry name" value="Helical domain of apoptotic protease-activating factors"/>
    <property type="match status" value="1"/>
</dbReference>
<dbReference type="FunFam" id="3.40.50.300:FF:001091">
    <property type="entry name" value="Probable disease resistance protein At1g61300"/>
    <property type="match status" value="1"/>
</dbReference>